<dbReference type="InterPro" id="IPR015255">
    <property type="entry name" value="Vitellinogen_open_b-sht"/>
</dbReference>
<dbReference type="InterPro" id="IPR015819">
    <property type="entry name" value="Lipid_transp_b-sht_shell"/>
</dbReference>
<proteinExistence type="predicted"/>
<evidence type="ECO:0000313" key="4">
    <source>
        <dbReference type="Proteomes" id="UP001558652"/>
    </source>
</evidence>
<comment type="caution">
    <text evidence="3">The sequence shown here is derived from an EMBL/GenBank/DDBJ whole genome shotgun (WGS) entry which is preliminary data.</text>
</comment>
<organism evidence="3 4">
    <name type="scientific">Ranatra chinensis</name>
    <dbReference type="NCBI Taxonomy" id="642074"/>
    <lineage>
        <taxon>Eukaryota</taxon>
        <taxon>Metazoa</taxon>
        <taxon>Ecdysozoa</taxon>
        <taxon>Arthropoda</taxon>
        <taxon>Hexapoda</taxon>
        <taxon>Insecta</taxon>
        <taxon>Pterygota</taxon>
        <taxon>Neoptera</taxon>
        <taxon>Paraneoptera</taxon>
        <taxon>Hemiptera</taxon>
        <taxon>Heteroptera</taxon>
        <taxon>Panheteroptera</taxon>
        <taxon>Nepomorpha</taxon>
        <taxon>Nepidae</taxon>
        <taxon>Ranatrinae</taxon>
        <taxon>Ranatra</taxon>
    </lineage>
</organism>
<keyword evidence="4" id="KW-1185">Reference proteome</keyword>
<dbReference type="Proteomes" id="UP001558652">
    <property type="component" value="Unassembled WGS sequence"/>
</dbReference>
<name>A0ABD0Y276_9HEMI</name>
<feature type="region of interest" description="Disordered" evidence="1">
    <location>
        <begin position="1"/>
        <end position="26"/>
    </location>
</feature>
<evidence type="ECO:0000256" key="1">
    <source>
        <dbReference type="SAM" id="MobiDB-lite"/>
    </source>
</evidence>
<dbReference type="AlphaFoldDB" id="A0ABD0Y276"/>
<evidence type="ECO:0000259" key="2">
    <source>
        <dbReference type="Pfam" id="PF09172"/>
    </source>
</evidence>
<gene>
    <name evidence="3" type="ORF">AAG570_004638</name>
</gene>
<accession>A0ABD0Y276</accession>
<protein>
    <recommendedName>
        <fullName evidence="2">Vitellinogen open beta-sheet domain-containing protein</fullName>
    </recommendedName>
</protein>
<dbReference type="SUPFAM" id="SSF56968">
    <property type="entry name" value="Lipovitellin-phosvitin complex, beta-sheet shell regions"/>
    <property type="match status" value="1"/>
</dbReference>
<evidence type="ECO:0000313" key="3">
    <source>
        <dbReference type="EMBL" id="KAL1117312.1"/>
    </source>
</evidence>
<dbReference type="Pfam" id="PF09172">
    <property type="entry name" value="Vit_open_b-sht"/>
    <property type="match status" value="1"/>
</dbReference>
<sequence length="144" mass="16622">MASERRNMFYENKKEETTEMQHEPRDAHHDVVDLDLSLKMFGADKGWYNYHSTEDKLNWDVLFDQGWGYVDHSINRAKHLKVDHSRHLTWLDGEIAYPTSLGLPMKLKMLASEAIKVGLEGKFDLPAIVRDPDNADVGIKVLAR</sequence>
<dbReference type="EMBL" id="JBFDAA010000016">
    <property type="protein sequence ID" value="KAL1117312.1"/>
    <property type="molecule type" value="Genomic_DNA"/>
</dbReference>
<reference evidence="3 4" key="1">
    <citation type="submission" date="2024-07" db="EMBL/GenBank/DDBJ databases">
        <title>Chromosome-level genome assembly of the water stick insect Ranatra chinensis (Heteroptera: Nepidae).</title>
        <authorList>
            <person name="Liu X."/>
        </authorList>
    </citation>
    <scope>NUCLEOTIDE SEQUENCE [LARGE SCALE GENOMIC DNA]</scope>
    <source>
        <strain evidence="3">Cailab_2021Rc</strain>
        <tissue evidence="3">Muscle</tissue>
    </source>
</reference>
<feature type="domain" description="Vitellinogen open beta-sheet" evidence="2">
    <location>
        <begin position="20"/>
        <end position="138"/>
    </location>
</feature>